<evidence type="ECO:0000313" key="2">
    <source>
        <dbReference type="Proteomes" id="UP001153365"/>
    </source>
</evidence>
<dbReference type="Proteomes" id="UP001153365">
    <property type="component" value="Unassembled WGS sequence"/>
</dbReference>
<keyword evidence="2" id="KW-1185">Reference proteome</keyword>
<protein>
    <submittedName>
        <fullName evidence="1">Uncharacterized protein</fullName>
    </submittedName>
</protein>
<proteinExistence type="predicted"/>
<name>A0AAV0AJ87_PHAPC</name>
<sequence length="87" mass="10058">MKNFYQIPILMDSLSEITLKIIQQQKLIIFEVRLEKKTRAFSKNLFGLLNRNSSFSRRTSIAWSTLSTRLPSIIDGSVTDKKNPNLL</sequence>
<evidence type="ECO:0000313" key="1">
    <source>
        <dbReference type="EMBL" id="CAH7667901.1"/>
    </source>
</evidence>
<accession>A0AAV0AJ87</accession>
<comment type="caution">
    <text evidence="1">The sequence shown here is derived from an EMBL/GenBank/DDBJ whole genome shotgun (WGS) entry which is preliminary data.</text>
</comment>
<dbReference type="EMBL" id="CALTRL010000399">
    <property type="protein sequence ID" value="CAH7667901.1"/>
    <property type="molecule type" value="Genomic_DNA"/>
</dbReference>
<organism evidence="1 2">
    <name type="scientific">Phakopsora pachyrhizi</name>
    <name type="common">Asian soybean rust disease fungus</name>
    <dbReference type="NCBI Taxonomy" id="170000"/>
    <lineage>
        <taxon>Eukaryota</taxon>
        <taxon>Fungi</taxon>
        <taxon>Dikarya</taxon>
        <taxon>Basidiomycota</taxon>
        <taxon>Pucciniomycotina</taxon>
        <taxon>Pucciniomycetes</taxon>
        <taxon>Pucciniales</taxon>
        <taxon>Phakopsoraceae</taxon>
        <taxon>Phakopsora</taxon>
    </lineage>
</organism>
<gene>
    <name evidence="1" type="ORF">PPACK8108_LOCUS2343</name>
</gene>
<dbReference type="AlphaFoldDB" id="A0AAV0AJ87"/>
<reference evidence="1" key="1">
    <citation type="submission" date="2022-06" db="EMBL/GenBank/DDBJ databases">
        <authorList>
            <consortium name="SYNGENTA / RWTH Aachen University"/>
        </authorList>
    </citation>
    <scope>NUCLEOTIDE SEQUENCE</scope>
</reference>